<sequence>MASVIVGYVPAPEGAAALSHARREAALFKDRLVIVNVRTTGRGLGHGHSHGEDASDELDSIAAELEAAGSDFMLIHPEGDYDPADEILAAAAVNDGRLIVVGLRHRTPVGKLILGSTAQRVLLEAPCPVLCVKAGQ</sequence>
<dbReference type="InterPro" id="IPR006016">
    <property type="entry name" value="UspA"/>
</dbReference>
<organism evidence="3 4">
    <name type="scientific">Arthrobacter gandavensis</name>
    <dbReference type="NCBI Taxonomy" id="169960"/>
    <lineage>
        <taxon>Bacteria</taxon>
        <taxon>Bacillati</taxon>
        <taxon>Actinomycetota</taxon>
        <taxon>Actinomycetes</taxon>
        <taxon>Micrococcales</taxon>
        <taxon>Micrococcaceae</taxon>
        <taxon>Arthrobacter</taxon>
    </lineage>
</organism>
<dbReference type="PRINTS" id="PR01438">
    <property type="entry name" value="UNVRSLSTRESS"/>
</dbReference>
<dbReference type="Gene3D" id="3.40.50.620">
    <property type="entry name" value="HUPs"/>
    <property type="match status" value="1"/>
</dbReference>
<dbReference type="PANTHER" id="PTHR46268:SF6">
    <property type="entry name" value="UNIVERSAL STRESS PROTEIN UP12"/>
    <property type="match status" value="1"/>
</dbReference>
<accession>A0ABN2NUB2</accession>
<reference evidence="3 4" key="1">
    <citation type="journal article" date="2019" name="Int. J. Syst. Evol. Microbiol.">
        <title>The Global Catalogue of Microorganisms (GCM) 10K type strain sequencing project: providing services to taxonomists for standard genome sequencing and annotation.</title>
        <authorList>
            <consortium name="The Broad Institute Genomics Platform"/>
            <consortium name="The Broad Institute Genome Sequencing Center for Infectious Disease"/>
            <person name="Wu L."/>
            <person name="Ma J."/>
        </authorList>
    </citation>
    <scope>NUCLEOTIDE SEQUENCE [LARGE SCALE GENOMIC DNA]</scope>
    <source>
        <strain evidence="3 4">JCM 13316</strain>
    </source>
</reference>
<dbReference type="PANTHER" id="PTHR46268">
    <property type="entry name" value="STRESS RESPONSE PROTEIN NHAX"/>
    <property type="match status" value="1"/>
</dbReference>
<gene>
    <name evidence="3" type="ORF">GCM10009688_02270</name>
</gene>
<comment type="caution">
    <text evidence="3">The sequence shown here is derived from an EMBL/GenBank/DDBJ whole genome shotgun (WGS) entry which is preliminary data.</text>
</comment>
<keyword evidence="4" id="KW-1185">Reference proteome</keyword>
<proteinExistence type="inferred from homology"/>
<dbReference type="RefSeq" id="WP_152227956.1">
    <property type="nucleotide sequence ID" value="NZ_BAAALV010000001.1"/>
</dbReference>
<dbReference type="Proteomes" id="UP001500784">
    <property type="component" value="Unassembled WGS sequence"/>
</dbReference>
<dbReference type="EMBL" id="BAAALV010000001">
    <property type="protein sequence ID" value="GAA1902162.1"/>
    <property type="molecule type" value="Genomic_DNA"/>
</dbReference>
<dbReference type="CDD" id="cd00293">
    <property type="entry name" value="USP-like"/>
    <property type="match status" value="1"/>
</dbReference>
<name>A0ABN2NUB2_9MICC</name>
<protein>
    <submittedName>
        <fullName evidence="3">Universal stress protein</fullName>
    </submittedName>
</protein>
<feature type="domain" description="UspA" evidence="2">
    <location>
        <begin position="4"/>
        <end position="133"/>
    </location>
</feature>
<dbReference type="SUPFAM" id="SSF52402">
    <property type="entry name" value="Adenine nucleotide alpha hydrolases-like"/>
    <property type="match status" value="1"/>
</dbReference>
<evidence type="ECO:0000256" key="1">
    <source>
        <dbReference type="ARBA" id="ARBA00008791"/>
    </source>
</evidence>
<dbReference type="Pfam" id="PF00582">
    <property type="entry name" value="Usp"/>
    <property type="match status" value="1"/>
</dbReference>
<dbReference type="InterPro" id="IPR014729">
    <property type="entry name" value="Rossmann-like_a/b/a_fold"/>
</dbReference>
<dbReference type="InterPro" id="IPR006015">
    <property type="entry name" value="Universal_stress_UspA"/>
</dbReference>
<evidence type="ECO:0000313" key="3">
    <source>
        <dbReference type="EMBL" id="GAA1902162.1"/>
    </source>
</evidence>
<evidence type="ECO:0000313" key="4">
    <source>
        <dbReference type="Proteomes" id="UP001500784"/>
    </source>
</evidence>
<comment type="similarity">
    <text evidence="1">Belongs to the universal stress protein A family.</text>
</comment>
<evidence type="ECO:0000259" key="2">
    <source>
        <dbReference type="Pfam" id="PF00582"/>
    </source>
</evidence>